<dbReference type="CDD" id="cd22992">
    <property type="entry name" value="MOC1"/>
    <property type="match status" value="1"/>
</dbReference>
<dbReference type="PANTHER" id="PTHR36015">
    <property type="entry name" value="HOLLIDAY JUNCTION RESOLVASE MOC1, CHLOROPLASTIC-RELATED"/>
    <property type="match status" value="1"/>
</dbReference>
<comment type="caution">
    <text evidence="1">The sequence shown here is derived from an EMBL/GenBank/DDBJ whole genome shotgun (WGS) entry which is preliminary data.</text>
</comment>
<organism evidence="1 2">
    <name type="scientific">Coralloluteibacterium thermophilum</name>
    <dbReference type="NCBI Taxonomy" id="2707049"/>
    <lineage>
        <taxon>Bacteria</taxon>
        <taxon>Pseudomonadati</taxon>
        <taxon>Pseudomonadota</taxon>
        <taxon>Gammaproteobacteria</taxon>
        <taxon>Lysobacterales</taxon>
        <taxon>Lysobacteraceae</taxon>
        <taxon>Coralloluteibacterium</taxon>
    </lineage>
</organism>
<dbReference type="EMBL" id="JBHSGG010000003">
    <property type="protein sequence ID" value="MFC4727136.1"/>
    <property type="molecule type" value="Genomic_DNA"/>
</dbReference>
<dbReference type="RefSeq" id="WP_377003140.1">
    <property type="nucleotide sequence ID" value="NZ_JBHSGG010000003.1"/>
</dbReference>
<dbReference type="PANTHER" id="PTHR36015:SF6">
    <property type="entry name" value="HOLLIDAY JUNCTION RESOLVASE MOC1, CHLOROPLASTIC-RELATED"/>
    <property type="match status" value="1"/>
</dbReference>
<evidence type="ECO:0000313" key="1">
    <source>
        <dbReference type="EMBL" id="MFC4727136.1"/>
    </source>
</evidence>
<keyword evidence="2" id="KW-1185">Reference proteome</keyword>
<name>A0ABV9NIW3_9GAMM</name>
<evidence type="ECO:0000313" key="2">
    <source>
        <dbReference type="Proteomes" id="UP001595892"/>
    </source>
</evidence>
<dbReference type="InterPro" id="IPR045290">
    <property type="entry name" value="MOC1-like"/>
</dbReference>
<dbReference type="Proteomes" id="UP001595892">
    <property type="component" value="Unassembled WGS sequence"/>
</dbReference>
<proteinExistence type="predicted"/>
<accession>A0ABV9NIW3</accession>
<gene>
    <name evidence="1" type="ORF">ACFO3Q_03000</name>
</gene>
<protein>
    <submittedName>
        <fullName evidence="1">Uncharacterized protein</fullName>
    </submittedName>
</protein>
<reference evidence="2" key="1">
    <citation type="journal article" date="2019" name="Int. J. Syst. Evol. Microbiol.">
        <title>The Global Catalogue of Microorganisms (GCM) 10K type strain sequencing project: providing services to taxonomists for standard genome sequencing and annotation.</title>
        <authorList>
            <consortium name="The Broad Institute Genomics Platform"/>
            <consortium name="The Broad Institute Genome Sequencing Center for Infectious Disease"/>
            <person name="Wu L."/>
            <person name="Ma J."/>
        </authorList>
    </citation>
    <scope>NUCLEOTIDE SEQUENCE [LARGE SCALE GENOMIC DNA]</scope>
    <source>
        <strain evidence="2">CGMCC 1.13574</strain>
    </source>
</reference>
<sequence length="168" mass="17765">MTLRLTLGVDPGLSGAVVALADGEPAGFIDMPTRQAGKWAEVDGRALIVGIRELRAAHPGAYISAMVEKVGARPTDGGTSAFRFGESSGRVKCAFEALGIPYELAIPAVWKRHFGLLGQDKDAARQLALVRFPTAAHWLQRKKDNGRADALLLALYGDAIAGTERAAA</sequence>